<sequence length="517" mass="60755">MEEPLPTYLKWAYPNNPPAPNTVLSPRQPPERPEVKKPSKLNKTPSNVEHLYKPEVLSPIYPTLPAYLANRNRVIAELRIYAKARAIEALDLRRWARNMSRWSFDTIREFKKFLEPRMKEVDDLATERHQAWVGQYHQAALAKYWEDRCVKAESEKEELKRELRLVKEKQHEEKEKLQRREQLVEKAETGFTITRDPRLIDWLEQRIRSYLYNEDLISQWANLVEEQQLFIQEKTRWLEEMQTKEQEYRWQIKQDVKDEAKREGEFNSISWQAGHSMGYTTGTMHGFSAACRENRPFDPVGQVISRKELEEALTALRNELGTLWFSKVKFVQEEAALEGFHRKMILCAKPTPMAEYNLLGGSQWGPEGMALRLARMLSQFEWREDPNTPWFSAEAEEKDRLSLRNPLCLDTSGYFATLQKEFYRLKKAKTIAKAKAKEEALEKPETLEEKLEEDKKQWKKEIQWLNWDGLQWSFHDDNVPGPWAFWLGKGRLTSGSTTLMANGKEEGGTEPDMTKTA</sequence>
<reference evidence="3 4" key="1">
    <citation type="journal article" date="2018" name="Front. Microbiol.">
        <title>Genome-Wide Analysis of Corynespora cassiicola Leaf Fall Disease Putative Effectors.</title>
        <authorList>
            <person name="Lopez D."/>
            <person name="Ribeiro S."/>
            <person name="Label P."/>
            <person name="Fumanal B."/>
            <person name="Venisse J.S."/>
            <person name="Kohler A."/>
            <person name="de Oliveira R.R."/>
            <person name="Labutti K."/>
            <person name="Lipzen A."/>
            <person name="Lail K."/>
            <person name="Bauer D."/>
            <person name="Ohm R.A."/>
            <person name="Barry K.W."/>
            <person name="Spatafora J."/>
            <person name="Grigoriev I.V."/>
            <person name="Martin F.M."/>
            <person name="Pujade-Renaud V."/>
        </authorList>
    </citation>
    <scope>NUCLEOTIDE SEQUENCE [LARGE SCALE GENOMIC DNA]</scope>
    <source>
        <strain evidence="3 4">Philippines</strain>
    </source>
</reference>
<dbReference type="AlphaFoldDB" id="A0A2T2PB75"/>
<accession>A0A2T2PB75</accession>
<keyword evidence="4" id="KW-1185">Reference proteome</keyword>
<feature type="region of interest" description="Disordered" evidence="2">
    <location>
        <begin position="12"/>
        <end position="47"/>
    </location>
</feature>
<feature type="coiled-coil region" evidence="1">
    <location>
        <begin position="437"/>
        <end position="468"/>
    </location>
</feature>
<proteinExistence type="predicted"/>
<evidence type="ECO:0000313" key="3">
    <source>
        <dbReference type="EMBL" id="PSN74796.1"/>
    </source>
</evidence>
<dbReference type="EMBL" id="KZ678128">
    <property type="protein sequence ID" value="PSN74796.1"/>
    <property type="molecule type" value="Genomic_DNA"/>
</dbReference>
<evidence type="ECO:0000256" key="1">
    <source>
        <dbReference type="SAM" id="Coils"/>
    </source>
</evidence>
<evidence type="ECO:0000256" key="2">
    <source>
        <dbReference type="SAM" id="MobiDB-lite"/>
    </source>
</evidence>
<organism evidence="3 4">
    <name type="scientific">Corynespora cassiicola Philippines</name>
    <dbReference type="NCBI Taxonomy" id="1448308"/>
    <lineage>
        <taxon>Eukaryota</taxon>
        <taxon>Fungi</taxon>
        <taxon>Dikarya</taxon>
        <taxon>Ascomycota</taxon>
        <taxon>Pezizomycotina</taxon>
        <taxon>Dothideomycetes</taxon>
        <taxon>Pleosporomycetidae</taxon>
        <taxon>Pleosporales</taxon>
        <taxon>Corynesporascaceae</taxon>
        <taxon>Corynespora</taxon>
    </lineage>
</organism>
<feature type="coiled-coil region" evidence="1">
    <location>
        <begin position="142"/>
        <end position="187"/>
    </location>
</feature>
<keyword evidence="1" id="KW-0175">Coiled coil</keyword>
<evidence type="ECO:0000313" key="4">
    <source>
        <dbReference type="Proteomes" id="UP000240883"/>
    </source>
</evidence>
<gene>
    <name evidence="3" type="ORF">BS50DRAFT_581572</name>
</gene>
<feature type="region of interest" description="Disordered" evidence="2">
    <location>
        <begin position="497"/>
        <end position="517"/>
    </location>
</feature>
<dbReference type="Proteomes" id="UP000240883">
    <property type="component" value="Unassembled WGS sequence"/>
</dbReference>
<protein>
    <submittedName>
        <fullName evidence="3">Uncharacterized protein</fullName>
    </submittedName>
</protein>
<name>A0A2T2PB75_CORCC</name>